<feature type="transmembrane region" description="Helical" evidence="3">
    <location>
        <begin position="330"/>
        <end position="349"/>
    </location>
</feature>
<comment type="caution">
    <text evidence="4">The sequence shown here is derived from an EMBL/GenBank/DDBJ whole genome shotgun (WGS) entry which is preliminary data.</text>
</comment>
<gene>
    <name evidence="4" type="ORF">NEMBOFW57_007784</name>
</gene>
<feature type="region of interest" description="Disordered" evidence="2">
    <location>
        <begin position="351"/>
        <end position="376"/>
    </location>
</feature>
<reference evidence="4" key="1">
    <citation type="submission" date="2023-02" db="EMBL/GenBank/DDBJ databases">
        <authorList>
            <person name="Palmer J.M."/>
        </authorList>
    </citation>
    <scope>NUCLEOTIDE SEQUENCE</scope>
    <source>
        <strain evidence="4">FW57</strain>
    </source>
</reference>
<dbReference type="Proteomes" id="UP001197093">
    <property type="component" value="Unassembled WGS sequence"/>
</dbReference>
<keyword evidence="3" id="KW-0812">Transmembrane</keyword>
<evidence type="ECO:0000256" key="2">
    <source>
        <dbReference type="SAM" id="MobiDB-lite"/>
    </source>
</evidence>
<proteinExistence type="predicted"/>
<organism evidence="4 5">
    <name type="scientific">Staphylotrichum longicolle</name>
    <dbReference type="NCBI Taxonomy" id="669026"/>
    <lineage>
        <taxon>Eukaryota</taxon>
        <taxon>Fungi</taxon>
        <taxon>Dikarya</taxon>
        <taxon>Ascomycota</taxon>
        <taxon>Pezizomycotina</taxon>
        <taxon>Sordariomycetes</taxon>
        <taxon>Sordariomycetidae</taxon>
        <taxon>Sordariales</taxon>
        <taxon>Chaetomiaceae</taxon>
        <taxon>Staphylotrichum</taxon>
    </lineage>
</organism>
<feature type="region of interest" description="Disordered" evidence="2">
    <location>
        <begin position="1"/>
        <end position="25"/>
    </location>
</feature>
<evidence type="ECO:0000256" key="3">
    <source>
        <dbReference type="SAM" id="Phobius"/>
    </source>
</evidence>
<dbReference type="InterPro" id="IPR010640">
    <property type="entry name" value="Low_temperature_requirement_A"/>
</dbReference>
<dbReference type="AlphaFoldDB" id="A0AAD4EV92"/>
<sequence>MSVIRTRSIPSQTGTAPAQRGRPSEFLLPDGRSVLVALPKDIDALRKRYVQNHEANPPIQVEVVVHGSDEHRHFLRLSKTHHETRRTQLRDQLGPDVVDELEAARAQLDRLDAQLRAIEAAADESASKLNPNFSKFGFDAKLRTYADEEGDDDGGEVVSSAASSYSVAKGEAGEALKLFKRPVVRQYFHRGLLWRSAEETEVMSFELFLDLLYVGIIAINGDHVAEEPDGKELLRFVVTFAMSWRIWSDVQQVVGWFETDDILQRVEILFVIACLLGQTTNMLQAFSSEQDSFTQLVAFYLAARLFMAIYYLITGYLVPLVKGMMIAQALNIVVGAAFWIASTTVSTTIDDATTPAPSLEHRSTTEAAGEAEGTHHEKPLNATRLVLVFIALAIDLFGSVVPMVLFRYSSSHDTAAARRLGRFFEFFPAINIEHKVERTNAFVSLVFGYSVVGIMFQTARVFPLNAFLGKAILGLVQAAVFNWLYFEVDGKNIRTHAIRRSVHSAMAWQWAHLVLIMAYILAAAGLSKMVVLTDCSNAPLDGLTAFYQAKSSETLSLGLRLYYCIGLGIALSSMGLISLSHEHKVPLGMCRLPKWVRLSNRFGVCVILFCLSAAQGLNSLHLISITTCLCAWTLCFELWAKSCRQSSFFGDGEACQYTASCAKRRLDAATNDDGEIDIVKLGRSEKTAAVAVA</sequence>
<dbReference type="Pfam" id="PF06772">
    <property type="entry name" value="LtrA"/>
    <property type="match status" value="1"/>
</dbReference>
<feature type="transmembrane region" description="Helical" evidence="3">
    <location>
        <begin position="598"/>
        <end position="614"/>
    </location>
</feature>
<feature type="transmembrane region" description="Helical" evidence="3">
    <location>
        <begin position="385"/>
        <end position="406"/>
    </location>
</feature>
<evidence type="ECO:0000313" key="4">
    <source>
        <dbReference type="EMBL" id="KAG7288253.1"/>
    </source>
</evidence>
<feature type="transmembrane region" description="Helical" evidence="3">
    <location>
        <begin position="298"/>
        <end position="318"/>
    </location>
</feature>
<feature type="transmembrane region" description="Helical" evidence="3">
    <location>
        <begin position="560"/>
        <end position="577"/>
    </location>
</feature>
<feature type="transmembrane region" description="Helical" evidence="3">
    <location>
        <begin position="467"/>
        <end position="486"/>
    </location>
</feature>
<name>A0AAD4EV92_9PEZI</name>
<evidence type="ECO:0000256" key="1">
    <source>
        <dbReference type="SAM" id="Coils"/>
    </source>
</evidence>
<keyword evidence="3" id="KW-0472">Membrane</keyword>
<dbReference type="PANTHER" id="PTHR36840">
    <property type="entry name" value="BLL5714 PROTEIN"/>
    <property type="match status" value="1"/>
</dbReference>
<feature type="coiled-coil region" evidence="1">
    <location>
        <begin position="101"/>
        <end position="128"/>
    </location>
</feature>
<protein>
    <submittedName>
        <fullName evidence="4">Uncharacterized protein</fullName>
    </submittedName>
</protein>
<accession>A0AAD4EV92</accession>
<feature type="transmembrane region" description="Helical" evidence="3">
    <location>
        <begin position="441"/>
        <end position="461"/>
    </location>
</feature>
<keyword evidence="5" id="KW-1185">Reference proteome</keyword>
<feature type="transmembrane region" description="Helical" evidence="3">
    <location>
        <begin position="507"/>
        <end position="526"/>
    </location>
</feature>
<keyword evidence="3" id="KW-1133">Transmembrane helix</keyword>
<dbReference type="EMBL" id="JAHCVI010000003">
    <property type="protein sequence ID" value="KAG7288253.1"/>
    <property type="molecule type" value="Genomic_DNA"/>
</dbReference>
<evidence type="ECO:0000313" key="5">
    <source>
        <dbReference type="Proteomes" id="UP001197093"/>
    </source>
</evidence>
<keyword evidence="1" id="KW-0175">Coiled coil</keyword>
<dbReference type="PANTHER" id="PTHR36840:SF1">
    <property type="entry name" value="BLL5714 PROTEIN"/>
    <property type="match status" value="1"/>
</dbReference>